<name>A0A9D1IE79_9FIRM</name>
<evidence type="ECO:0000256" key="9">
    <source>
        <dbReference type="ARBA" id="ARBA00023167"/>
    </source>
</evidence>
<keyword evidence="6 12" id="KW-0274">FAD</keyword>
<dbReference type="GO" id="GO:0005829">
    <property type="term" value="C:cytosol"/>
    <property type="evidence" value="ECO:0007669"/>
    <property type="project" value="InterPro"/>
</dbReference>
<protein>
    <recommendedName>
        <fullName evidence="12">Methylenetetrahydrofolate reductase</fullName>
        <ecNumber evidence="12">1.5.1.54</ecNumber>
    </recommendedName>
</protein>
<evidence type="ECO:0000256" key="5">
    <source>
        <dbReference type="ARBA" id="ARBA00022630"/>
    </source>
</evidence>
<dbReference type="GO" id="GO:0106312">
    <property type="term" value="F:methylenetetrahydrofolate reductase (NADH) activity"/>
    <property type="evidence" value="ECO:0007669"/>
    <property type="project" value="UniProtKB-EC"/>
</dbReference>
<comment type="caution">
    <text evidence="13">The sequence shown here is derived from an EMBL/GenBank/DDBJ whole genome shotgun (WGS) entry which is preliminary data.</text>
</comment>
<comment type="catalytic activity">
    <reaction evidence="11">
        <text>(6S)-5-methyl-5,6,7,8-tetrahydrofolate + NAD(+) = (6R)-5,10-methylene-5,6,7,8-tetrahydrofolate + NADH + H(+)</text>
        <dbReference type="Rhea" id="RHEA:19821"/>
        <dbReference type="ChEBI" id="CHEBI:15378"/>
        <dbReference type="ChEBI" id="CHEBI:15636"/>
        <dbReference type="ChEBI" id="CHEBI:18608"/>
        <dbReference type="ChEBI" id="CHEBI:57540"/>
        <dbReference type="ChEBI" id="CHEBI:57945"/>
        <dbReference type="EC" id="1.5.1.54"/>
    </reaction>
    <physiologicalReaction direction="right-to-left" evidence="11">
        <dbReference type="Rhea" id="RHEA:19823"/>
    </physiologicalReaction>
</comment>
<evidence type="ECO:0000256" key="12">
    <source>
        <dbReference type="RuleBase" id="RU003862"/>
    </source>
</evidence>
<dbReference type="Gene3D" id="3.20.20.220">
    <property type="match status" value="1"/>
</dbReference>
<dbReference type="SUPFAM" id="SSF51730">
    <property type="entry name" value="FAD-linked oxidoreductase"/>
    <property type="match status" value="1"/>
</dbReference>
<reference evidence="13" key="1">
    <citation type="submission" date="2020-10" db="EMBL/GenBank/DDBJ databases">
        <authorList>
            <person name="Gilroy R."/>
        </authorList>
    </citation>
    <scope>NUCLEOTIDE SEQUENCE</scope>
    <source>
        <strain evidence="13">ChiGjej1B1-19959</strain>
    </source>
</reference>
<accession>A0A9D1IE79</accession>
<evidence type="ECO:0000313" key="14">
    <source>
        <dbReference type="Proteomes" id="UP000824071"/>
    </source>
</evidence>
<dbReference type="GO" id="GO:0009086">
    <property type="term" value="P:methionine biosynthetic process"/>
    <property type="evidence" value="ECO:0007669"/>
    <property type="project" value="UniProtKB-KW"/>
</dbReference>
<dbReference type="InterPro" id="IPR004620">
    <property type="entry name" value="MTHF_reductase_bac"/>
</dbReference>
<dbReference type="NCBIfam" id="TIGR00676">
    <property type="entry name" value="fadh2"/>
    <property type="match status" value="1"/>
</dbReference>
<reference evidence="13" key="2">
    <citation type="journal article" date="2021" name="PeerJ">
        <title>Extensive microbial diversity within the chicken gut microbiome revealed by metagenomics and culture.</title>
        <authorList>
            <person name="Gilroy R."/>
            <person name="Ravi A."/>
            <person name="Getino M."/>
            <person name="Pursley I."/>
            <person name="Horton D.L."/>
            <person name="Alikhan N.F."/>
            <person name="Baker D."/>
            <person name="Gharbi K."/>
            <person name="Hall N."/>
            <person name="Watson M."/>
            <person name="Adriaenssens E.M."/>
            <person name="Foster-Nyarko E."/>
            <person name="Jarju S."/>
            <person name="Secka A."/>
            <person name="Antonio M."/>
            <person name="Oren A."/>
            <person name="Chaudhuri R.R."/>
            <person name="La Ragione R."/>
            <person name="Hildebrand F."/>
            <person name="Pallen M.J."/>
        </authorList>
    </citation>
    <scope>NUCLEOTIDE SEQUENCE</scope>
    <source>
        <strain evidence="13">ChiGjej1B1-19959</strain>
    </source>
</reference>
<evidence type="ECO:0000256" key="7">
    <source>
        <dbReference type="ARBA" id="ARBA00023002"/>
    </source>
</evidence>
<evidence type="ECO:0000256" key="1">
    <source>
        <dbReference type="ARBA" id="ARBA00001974"/>
    </source>
</evidence>
<dbReference type="PANTHER" id="PTHR45754">
    <property type="entry name" value="METHYLENETETRAHYDROFOLATE REDUCTASE"/>
    <property type="match status" value="1"/>
</dbReference>
<sequence length="286" mass="30895">MDLMEKFRQKQLTVSFEVFPPKNDAAYAPVEAAVDALAAFSPDFISVTYGAGGGTSVNTPKIAAHIENDLHIPAMAHLTCASSDKQTVRNVLTDLKARGVRNLLALRGDLPEGYVPDDAHYRYAAELVAAAKAMGGFTVGAACYPEGHVESESPEKDLEYLKQKVDCGADFLVTQMFFDNSVLYSFLYRALKKGIDVPVCAGIMPVMNSRQIARSCKLSGTTLPARLKTVVDRFADDPQSLMQAGIAYATEQIVELVANGVGGIHIYTMNRPEVAGAIMRNLSSIL</sequence>
<dbReference type="CDD" id="cd00537">
    <property type="entry name" value="MTHFR"/>
    <property type="match status" value="1"/>
</dbReference>
<dbReference type="AlphaFoldDB" id="A0A9D1IE79"/>
<dbReference type="EMBL" id="DVMW01000028">
    <property type="protein sequence ID" value="HIU35825.1"/>
    <property type="molecule type" value="Genomic_DNA"/>
</dbReference>
<evidence type="ECO:0000256" key="10">
    <source>
        <dbReference type="ARBA" id="ARBA00034478"/>
    </source>
</evidence>
<keyword evidence="7 12" id="KW-0560">Oxidoreductase</keyword>
<dbReference type="EC" id="1.5.1.54" evidence="12"/>
<evidence type="ECO:0000256" key="3">
    <source>
        <dbReference type="ARBA" id="ARBA00006743"/>
    </source>
</evidence>
<comment type="cofactor">
    <cofactor evidence="1 12">
        <name>FAD</name>
        <dbReference type="ChEBI" id="CHEBI:57692"/>
    </cofactor>
</comment>
<keyword evidence="4" id="KW-0028">Amino-acid biosynthesis</keyword>
<gene>
    <name evidence="13" type="primary">metF</name>
    <name evidence="13" type="ORF">IAC53_04355</name>
</gene>
<keyword evidence="8" id="KW-0520">NAD</keyword>
<organism evidence="13 14">
    <name type="scientific">Candidatus Fimenecus excrementigallinarum</name>
    <dbReference type="NCBI Taxonomy" id="2840816"/>
    <lineage>
        <taxon>Bacteria</taxon>
        <taxon>Bacillati</taxon>
        <taxon>Bacillota</taxon>
        <taxon>Clostridia</taxon>
        <taxon>Candidatus Fimenecus</taxon>
    </lineage>
</organism>
<dbReference type="PANTHER" id="PTHR45754:SF3">
    <property type="entry name" value="METHYLENETETRAHYDROFOLATE REDUCTASE (NADPH)"/>
    <property type="match status" value="1"/>
</dbReference>
<dbReference type="GO" id="GO:0071949">
    <property type="term" value="F:FAD binding"/>
    <property type="evidence" value="ECO:0007669"/>
    <property type="project" value="TreeGrafter"/>
</dbReference>
<evidence type="ECO:0000256" key="2">
    <source>
        <dbReference type="ARBA" id="ARBA00004777"/>
    </source>
</evidence>
<comment type="similarity">
    <text evidence="3 12">Belongs to the methylenetetrahydrofolate reductase family.</text>
</comment>
<comment type="pathway">
    <text evidence="10">Amino-acid biosynthesis; L-methionine biosynthesis via de novo pathway.</text>
</comment>
<evidence type="ECO:0000313" key="13">
    <source>
        <dbReference type="EMBL" id="HIU35825.1"/>
    </source>
</evidence>
<keyword evidence="9" id="KW-0486">Methionine biosynthesis</keyword>
<dbReference type="Pfam" id="PF02219">
    <property type="entry name" value="MTHFR"/>
    <property type="match status" value="1"/>
</dbReference>
<dbReference type="InterPro" id="IPR003171">
    <property type="entry name" value="Mehydrof_redctse-like"/>
</dbReference>
<dbReference type="InterPro" id="IPR029041">
    <property type="entry name" value="FAD-linked_oxidoreductase-like"/>
</dbReference>
<evidence type="ECO:0000256" key="4">
    <source>
        <dbReference type="ARBA" id="ARBA00022605"/>
    </source>
</evidence>
<keyword evidence="5 12" id="KW-0285">Flavoprotein</keyword>
<dbReference type="Proteomes" id="UP000824071">
    <property type="component" value="Unassembled WGS sequence"/>
</dbReference>
<dbReference type="GO" id="GO:0035999">
    <property type="term" value="P:tetrahydrofolate interconversion"/>
    <property type="evidence" value="ECO:0007669"/>
    <property type="project" value="TreeGrafter"/>
</dbReference>
<evidence type="ECO:0000256" key="6">
    <source>
        <dbReference type="ARBA" id="ARBA00022827"/>
    </source>
</evidence>
<comment type="pathway">
    <text evidence="2 12">One-carbon metabolism; tetrahydrofolate interconversion.</text>
</comment>
<proteinExistence type="inferred from homology"/>
<evidence type="ECO:0000256" key="8">
    <source>
        <dbReference type="ARBA" id="ARBA00023027"/>
    </source>
</evidence>
<evidence type="ECO:0000256" key="11">
    <source>
        <dbReference type="ARBA" id="ARBA00048628"/>
    </source>
</evidence>